<comment type="subcellular location">
    <subcellularLocation>
        <location evidence="1">Cytoplasm</location>
    </subcellularLocation>
</comment>
<keyword evidence="18" id="KW-1185">Reference proteome</keyword>
<evidence type="ECO:0000256" key="5">
    <source>
        <dbReference type="ARBA" id="ARBA00022679"/>
    </source>
</evidence>
<dbReference type="PROSITE" id="PS51627">
    <property type="entry name" value="SAM_MT_TRM11"/>
    <property type="match status" value="1"/>
</dbReference>
<evidence type="ECO:0000256" key="4">
    <source>
        <dbReference type="ARBA" id="ARBA00022603"/>
    </source>
</evidence>
<evidence type="ECO:0000256" key="10">
    <source>
        <dbReference type="ARBA" id="ARBA00056270"/>
    </source>
</evidence>
<dbReference type="Proteomes" id="UP000694888">
    <property type="component" value="Unplaced"/>
</dbReference>
<dbReference type="PRINTS" id="PR00507">
    <property type="entry name" value="N12N6MTFRASE"/>
</dbReference>
<evidence type="ECO:0000313" key="18">
    <source>
        <dbReference type="Proteomes" id="UP000694888"/>
    </source>
</evidence>
<dbReference type="PROSITE" id="PS00092">
    <property type="entry name" value="N6_MTASE"/>
    <property type="match status" value="1"/>
</dbReference>
<evidence type="ECO:0000256" key="12">
    <source>
        <dbReference type="ARBA" id="ARBA00066937"/>
    </source>
</evidence>
<dbReference type="EC" id="2.1.1.214" evidence="12"/>
<keyword evidence="2" id="KW-0963">Cytoplasm</keyword>
<evidence type="ECO:0000256" key="9">
    <source>
        <dbReference type="ARBA" id="ARBA00050985"/>
    </source>
</evidence>
<dbReference type="InterPro" id="IPR002052">
    <property type="entry name" value="DNA_methylase_N6_adenine_CS"/>
</dbReference>
<dbReference type="RefSeq" id="XP_005101497.1">
    <property type="nucleotide sequence ID" value="XM_005101440.3"/>
</dbReference>
<evidence type="ECO:0000259" key="16">
    <source>
        <dbReference type="Pfam" id="PF01170"/>
    </source>
</evidence>
<keyword evidence="4 15" id="KW-0489">Methyltransferase</keyword>
<dbReference type="PANTHER" id="PTHR13370:SF3">
    <property type="entry name" value="TRNA (GUANINE(10)-N2)-METHYLTRANSFERASE HOMOLOG"/>
    <property type="match status" value="1"/>
</dbReference>
<feature type="domain" description="tRNA (guanine(10)-N(2))-methyltransferase TRMT11 N-terminal" evidence="17">
    <location>
        <begin position="17"/>
        <end position="191"/>
    </location>
</feature>
<evidence type="ECO:0000256" key="11">
    <source>
        <dbReference type="ARBA" id="ARBA00065434"/>
    </source>
</evidence>
<dbReference type="Pfam" id="PF25904">
    <property type="entry name" value="Tmrp11_N"/>
    <property type="match status" value="1"/>
</dbReference>
<keyword evidence="7 15" id="KW-0819">tRNA processing</keyword>
<dbReference type="PANTHER" id="PTHR13370">
    <property type="entry name" value="RNA METHYLASE-RELATED"/>
    <property type="match status" value="1"/>
</dbReference>
<evidence type="ECO:0000256" key="2">
    <source>
        <dbReference type="ARBA" id="ARBA00022490"/>
    </source>
</evidence>
<evidence type="ECO:0000313" key="19">
    <source>
        <dbReference type="RefSeq" id="XP_005101497.1"/>
    </source>
</evidence>
<evidence type="ECO:0000256" key="13">
    <source>
        <dbReference type="ARBA" id="ARBA00067484"/>
    </source>
</evidence>
<accession>A0ABM0JU23</accession>
<sequence length="467" mass="53207">MASRMVHAANPICETMKKYIIQFAHQHLDFRIPEIRSIVSLIGCEASLKECDLVSGSPFMEIKLKNDTDAMRIMKRSVLSKRVYELWAEGTSVKEVKDKIDSLPSEVTEEYTNNGKSFRIIVETFNKKISSAEKIKKIELLTESASVFQAKINLRTPDVSFHLLEFYENDSKPSEEPLKVFFGRWVADGQRDAIQQYHLQKRHFIANTSMDACLSMVMANLAQVKHDDFVMDPFVGSGSLLVSSAHYGAYVMGTDIDYLLLHARAKPSRACQKTRASDESVRQNLQQYGLESRYIDVMVADASRHRVWRKGCRFDAIITDPPYGIRESAAKIATVDESQVKEVEGAPHYPQKAQYNIGDIYKDLLNFAAKFLELGGRLVYWLPIFRPEYQESNIPQHPCLRLESNCEQPLNLSISRRLITMVKDKEFEEIHNSEGASIAVDQYEKESFRQKYFKAVVAAGSAEKQSS</sequence>
<evidence type="ECO:0000256" key="6">
    <source>
        <dbReference type="ARBA" id="ARBA00022691"/>
    </source>
</evidence>
<keyword evidence="8 15" id="KW-0694">RNA-binding</keyword>
<proteinExistence type="inferred from homology"/>
<dbReference type="Pfam" id="PF01170">
    <property type="entry name" value="UPF0020"/>
    <property type="match status" value="1"/>
</dbReference>
<feature type="domain" description="Ribosomal RNA large subunit methyltransferase K/L-like methyltransferase" evidence="16">
    <location>
        <begin position="201"/>
        <end position="329"/>
    </location>
</feature>
<evidence type="ECO:0000256" key="14">
    <source>
        <dbReference type="ARBA" id="ARBA00075308"/>
    </source>
</evidence>
<dbReference type="InterPro" id="IPR059073">
    <property type="entry name" value="TRMT11_N"/>
</dbReference>
<evidence type="ECO:0000256" key="8">
    <source>
        <dbReference type="ARBA" id="ARBA00022884"/>
    </source>
</evidence>
<protein>
    <recommendedName>
        <fullName evidence="13">tRNA (guanine(10)-N(2))-methyltransferase TRMT11</fullName>
        <ecNumber evidence="12">2.1.1.214</ecNumber>
    </recommendedName>
    <alternativeName>
        <fullName evidence="14">tRNA methyltransferase 11 homolog</fullName>
    </alternativeName>
</protein>
<comment type="catalytic activity">
    <reaction evidence="9">
        <text>guanosine(10) in tRNA + S-adenosyl-L-methionine = N(2)-methylguanosine(10) in tRNA + S-adenosyl-L-homocysteine + H(+)</text>
        <dbReference type="Rhea" id="RHEA:43128"/>
        <dbReference type="Rhea" id="RHEA-COMP:10355"/>
        <dbReference type="Rhea" id="RHEA-COMP:10357"/>
        <dbReference type="ChEBI" id="CHEBI:15378"/>
        <dbReference type="ChEBI" id="CHEBI:57856"/>
        <dbReference type="ChEBI" id="CHEBI:59789"/>
        <dbReference type="ChEBI" id="CHEBI:74269"/>
        <dbReference type="ChEBI" id="CHEBI:74481"/>
        <dbReference type="EC" id="2.1.1.214"/>
    </reaction>
    <physiologicalReaction direction="left-to-right" evidence="9">
        <dbReference type="Rhea" id="RHEA:43129"/>
    </physiologicalReaction>
</comment>
<keyword evidence="5 15" id="KW-0808">Transferase</keyword>
<evidence type="ECO:0000256" key="1">
    <source>
        <dbReference type="ARBA" id="ARBA00004496"/>
    </source>
</evidence>
<reference evidence="19" key="1">
    <citation type="submission" date="2025-08" db="UniProtKB">
        <authorList>
            <consortium name="RefSeq"/>
        </authorList>
    </citation>
    <scope>IDENTIFICATION</scope>
</reference>
<evidence type="ECO:0000256" key="3">
    <source>
        <dbReference type="ARBA" id="ARBA00022555"/>
    </source>
</evidence>
<gene>
    <name evidence="19" type="primary">LOC101845249</name>
</gene>
<evidence type="ECO:0000259" key="17">
    <source>
        <dbReference type="Pfam" id="PF25904"/>
    </source>
</evidence>
<comment type="subunit">
    <text evidence="11">Part of the heterodimeric TRMT11-TRM112 methyltransferase complex; this complex forms an active tRNA methyltransferase, where TRMT112 acts as an activator of the catalytic subunit TRMT11.</text>
</comment>
<dbReference type="InterPro" id="IPR000241">
    <property type="entry name" value="RlmKL-like_Mtase"/>
</dbReference>
<comment type="function">
    <text evidence="10">Catalytic subunit of the TRMT11-TRM112 methyltransferase complex, that specifically mediates the S-adenosyl-L-methionine-dependent N(2)-methylation of guanosine nucleotide at position 10 (m2G10) in tRNAs. This is one of the major tRNA (guanine-N(2))-methyltransferases.</text>
</comment>
<organism evidence="18 19">
    <name type="scientific">Aplysia californica</name>
    <name type="common">California sea hare</name>
    <dbReference type="NCBI Taxonomy" id="6500"/>
    <lineage>
        <taxon>Eukaryota</taxon>
        <taxon>Metazoa</taxon>
        <taxon>Spiralia</taxon>
        <taxon>Lophotrochozoa</taxon>
        <taxon>Mollusca</taxon>
        <taxon>Gastropoda</taxon>
        <taxon>Heterobranchia</taxon>
        <taxon>Euthyneura</taxon>
        <taxon>Tectipleura</taxon>
        <taxon>Aplysiida</taxon>
        <taxon>Aplysioidea</taxon>
        <taxon>Aplysiidae</taxon>
        <taxon>Aplysia</taxon>
    </lineage>
</organism>
<dbReference type="PIRSF" id="PIRSF017259">
    <property type="entry name" value="tRNA_mtfrase_TRM11"/>
    <property type="match status" value="1"/>
</dbReference>
<keyword evidence="3 15" id="KW-0820">tRNA-binding</keyword>
<evidence type="ECO:0000256" key="15">
    <source>
        <dbReference type="PROSITE-ProRule" id="PRU00959"/>
    </source>
</evidence>
<dbReference type="Gene3D" id="3.40.50.150">
    <property type="entry name" value="Vaccinia Virus protein VP39"/>
    <property type="match status" value="1"/>
</dbReference>
<dbReference type="SUPFAM" id="SSF53335">
    <property type="entry name" value="S-adenosyl-L-methionine-dependent methyltransferases"/>
    <property type="match status" value="1"/>
</dbReference>
<evidence type="ECO:0000256" key="7">
    <source>
        <dbReference type="ARBA" id="ARBA00022694"/>
    </source>
</evidence>
<dbReference type="InterPro" id="IPR016691">
    <property type="entry name" value="TRMT11"/>
</dbReference>
<keyword evidence="6 15" id="KW-0949">S-adenosyl-L-methionine</keyword>
<comment type="similarity">
    <text evidence="15">Belongs to the class I-like SAM-binding methyltransferase superfamily. TRM11 methyltransferase family.</text>
</comment>
<dbReference type="GeneID" id="101845249"/>
<dbReference type="InterPro" id="IPR029063">
    <property type="entry name" value="SAM-dependent_MTases_sf"/>
</dbReference>
<name>A0ABM0JU23_APLCA</name>